<dbReference type="Pfam" id="PF13730">
    <property type="entry name" value="HTH_36"/>
    <property type="match status" value="1"/>
</dbReference>
<dbReference type="AlphaFoldDB" id="A0AA94HTH3"/>
<sequence length="337" mass="38551">MESFVPKGQITGPILPSFVLREKLSAGAKLLYSILCYHAFDKDHCWPSHKTLAQETGYCVSSIKNWLRELKHARLLAIRRTAYSSSTYVLLRPRTEATSRGAGATPSPSKREPNFGYPQPKFGYRKESKVNLEIYPPLPPKDCATPPCAIHARRKRGGGDFISANSIFERLWAVYPRKEAKESARAVWHRLWRCRALPALAELLASLERFRTSRQWLKEHGRFVPFLVNWLRGQRWLEDAPEAGSATTPEREQEVRHCVERLEERHRPDPAIEAARPRFEAFLSCFADGQRKRGPAWGLWSLLHSQGKAPHEEDVDTSMGILDFLTQWRSRLIGQAA</sequence>
<accession>A0AA94HTH3</accession>
<dbReference type="RefSeq" id="WP_083577924.1">
    <property type="nucleotide sequence ID" value="NZ_FPIW01000032.1"/>
</dbReference>
<protein>
    <submittedName>
        <fullName evidence="2">Helix-turn-helix domain-containing protein</fullName>
    </submittedName>
</protein>
<reference evidence="3" key="1">
    <citation type="submission" date="2016-11" db="EMBL/GenBank/DDBJ databases">
        <authorList>
            <person name="Jaros S."/>
            <person name="Januszkiewicz K."/>
            <person name="Wedrychowicz H."/>
        </authorList>
    </citation>
    <scope>NUCLEOTIDE SEQUENCE [LARGE SCALE GENOMIC DNA]</scope>
    <source>
        <strain evidence="3">DSM 7057</strain>
    </source>
</reference>
<dbReference type="Proteomes" id="UP000182680">
    <property type="component" value="Unassembled WGS sequence"/>
</dbReference>
<feature type="region of interest" description="Disordered" evidence="1">
    <location>
        <begin position="97"/>
        <end position="116"/>
    </location>
</feature>
<name>A0AA94HTH3_DESDE</name>
<evidence type="ECO:0000313" key="2">
    <source>
        <dbReference type="EMBL" id="SFW55552.1"/>
    </source>
</evidence>
<evidence type="ECO:0000256" key="1">
    <source>
        <dbReference type="SAM" id="MobiDB-lite"/>
    </source>
</evidence>
<evidence type="ECO:0000313" key="3">
    <source>
        <dbReference type="Proteomes" id="UP000182680"/>
    </source>
</evidence>
<gene>
    <name evidence="2" type="ORF">SAMN02910291_01820</name>
</gene>
<proteinExistence type="predicted"/>
<dbReference type="EMBL" id="FPIW01000032">
    <property type="protein sequence ID" value="SFW55552.1"/>
    <property type="molecule type" value="Genomic_DNA"/>
</dbReference>
<organism evidence="2 3">
    <name type="scientific">Desulfovibrio desulfuricans</name>
    <dbReference type="NCBI Taxonomy" id="876"/>
    <lineage>
        <taxon>Bacteria</taxon>
        <taxon>Pseudomonadati</taxon>
        <taxon>Thermodesulfobacteriota</taxon>
        <taxon>Desulfovibrionia</taxon>
        <taxon>Desulfovibrionales</taxon>
        <taxon>Desulfovibrionaceae</taxon>
        <taxon>Desulfovibrio</taxon>
    </lineage>
</organism>
<comment type="caution">
    <text evidence="2">The sequence shown here is derived from an EMBL/GenBank/DDBJ whole genome shotgun (WGS) entry which is preliminary data.</text>
</comment>